<sequence length="158" mass="16815">MDIILIVIGISLLLAGFIGCVLPVLPGPPLSFLALLTLQLTIWGDFTTRFLWIAAIVAALVTLLDYVVPVWGARRFGGTRGGVWGAAIGLVVGLFFGPVGIILGPFLGAFLGEFAAHADSNKAFKAAFGSFLGLLTGVVLKLIVSGVFTWYFFEEWLV</sequence>
<proteinExistence type="predicted"/>
<feature type="transmembrane region" description="Helical" evidence="1">
    <location>
        <begin position="83"/>
        <end position="111"/>
    </location>
</feature>
<evidence type="ECO:0000313" key="3">
    <source>
        <dbReference type="Proteomes" id="UP000252733"/>
    </source>
</evidence>
<keyword evidence="1" id="KW-1133">Transmembrane helix</keyword>
<dbReference type="Pfam" id="PF04306">
    <property type="entry name" value="DUF456"/>
    <property type="match status" value="1"/>
</dbReference>
<accession>A0A368UP36</accession>
<keyword evidence="1" id="KW-0812">Transmembrane</keyword>
<dbReference type="EMBL" id="QPIZ01000025">
    <property type="protein sequence ID" value="RCW29810.1"/>
    <property type="molecule type" value="Genomic_DNA"/>
</dbReference>
<dbReference type="Proteomes" id="UP000252733">
    <property type="component" value="Unassembled WGS sequence"/>
</dbReference>
<dbReference type="PANTHER" id="PTHR39165:SF1">
    <property type="entry name" value="DUF456 DOMAIN-CONTAINING PROTEIN"/>
    <property type="match status" value="1"/>
</dbReference>
<organism evidence="2 3">
    <name type="scientific">Marinilabilia salmonicolor</name>
    <dbReference type="NCBI Taxonomy" id="989"/>
    <lineage>
        <taxon>Bacteria</taxon>
        <taxon>Pseudomonadati</taxon>
        <taxon>Bacteroidota</taxon>
        <taxon>Bacteroidia</taxon>
        <taxon>Marinilabiliales</taxon>
        <taxon>Marinilabiliaceae</taxon>
        <taxon>Marinilabilia</taxon>
    </lineage>
</organism>
<evidence type="ECO:0000313" key="2">
    <source>
        <dbReference type="EMBL" id="RCW29810.1"/>
    </source>
</evidence>
<feature type="transmembrane region" description="Helical" evidence="1">
    <location>
        <begin position="50"/>
        <end position="71"/>
    </location>
</feature>
<dbReference type="AlphaFoldDB" id="A0A368UP36"/>
<protein>
    <recommendedName>
        <fullName evidence="4">DUF456 domain-containing protein</fullName>
    </recommendedName>
</protein>
<comment type="caution">
    <text evidence="2">The sequence shown here is derived from an EMBL/GenBank/DDBJ whole genome shotgun (WGS) entry which is preliminary data.</text>
</comment>
<feature type="transmembrane region" description="Helical" evidence="1">
    <location>
        <begin position="131"/>
        <end position="153"/>
    </location>
</feature>
<name>A0A368UP36_9BACT</name>
<dbReference type="InterPro" id="IPR007403">
    <property type="entry name" value="DUF456"/>
</dbReference>
<gene>
    <name evidence="2" type="ORF">DFO77_1253</name>
</gene>
<keyword evidence="1" id="KW-0472">Membrane</keyword>
<dbReference type="RefSeq" id="WP_114437758.1">
    <property type="nucleotide sequence ID" value="NZ_QPIZ01000025.1"/>
</dbReference>
<evidence type="ECO:0000256" key="1">
    <source>
        <dbReference type="SAM" id="Phobius"/>
    </source>
</evidence>
<keyword evidence="3" id="KW-1185">Reference proteome</keyword>
<evidence type="ECO:0008006" key="4">
    <source>
        <dbReference type="Google" id="ProtNLM"/>
    </source>
</evidence>
<reference evidence="2 3" key="1">
    <citation type="submission" date="2018-07" db="EMBL/GenBank/DDBJ databases">
        <title>Freshwater and sediment microbial communities from various areas in North America, analyzing microbe dynamics in response to fracking.</title>
        <authorList>
            <person name="Lamendella R."/>
        </authorList>
    </citation>
    <scope>NUCLEOTIDE SEQUENCE [LARGE SCALE GENOMIC DNA]</scope>
    <source>
        <strain evidence="2 3">160A</strain>
    </source>
</reference>
<dbReference type="PANTHER" id="PTHR39165">
    <property type="entry name" value="IG HYPOTHETICAL 17883"/>
    <property type="match status" value="1"/>
</dbReference>